<proteinExistence type="predicted"/>
<feature type="region of interest" description="Disordered" evidence="2">
    <location>
        <begin position="894"/>
        <end position="924"/>
    </location>
</feature>
<keyword evidence="4" id="KW-1185">Reference proteome</keyword>
<dbReference type="Proteomes" id="UP000039865">
    <property type="component" value="Unassembled WGS sequence"/>
</dbReference>
<feature type="compositionally biased region" description="Polar residues" evidence="2">
    <location>
        <begin position="146"/>
        <end position="165"/>
    </location>
</feature>
<feature type="region of interest" description="Disordered" evidence="2">
    <location>
        <begin position="793"/>
        <end position="845"/>
    </location>
</feature>
<feature type="compositionally biased region" description="Polar residues" evidence="2">
    <location>
        <begin position="794"/>
        <end position="826"/>
    </location>
</feature>
<name>A0A078AQM2_STYLE</name>
<feature type="region of interest" description="Disordered" evidence="2">
    <location>
        <begin position="145"/>
        <end position="170"/>
    </location>
</feature>
<evidence type="ECO:0000256" key="2">
    <source>
        <dbReference type="SAM" id="MobiDB-lite"/>
    </source>
</evidence>
<feature type="compositionally biased region" description="Polar residues" evidence="2">
    <location>
        <begin position="702"/>
        <end position="721"/>
    </location>
</feature>
<feature type="compositionally biased region" description="Low complexity" evidence="2">
    <location>
        <begin position="478"/>
        <end position="487"/>
    </location>
</feature>
<feature type="region of interest" description="Disordered" evidence="2">
    <location>
        <begin position="566"/>
        <end position="640"/>
    </location>
</feature>
<keyword evidence="1" id="KW-0175">Coiled coil</keyword>
<dbReference type="InParanoid" id="A0A078AQM2"/>
<organism evidence="3 4">
    <name type="scientific">Stylonychia lemnae</name>
    <name type="common">Ciliate</name>
    <dbReference type="NCBI Taxonomy" id="5949"/>
    <lineage>
        <taxon>Eukaryota</taxon>
        <taxon>Sar</taxon>
        <taxon>Alveolata</taxon>
        <taxon>Ciliophora</taxon>
        <taxon>Intramacronucleata</taxon>
        <taxon>Spirotrichea</taxon>
        <taxon>Stichotrichia</taxon>
        <taxon>Sporadotrichida</taxon>
        <taxon>Oxytrichidae</taxon>
        <taxon>Stylonychinae</taxon>
        <taxon>Stylonychia</taxon>
    </lineage>
</organism>
<feature type="coiled-coil region" evidence="1">
    <location>
        <begin position="195"/>
        <end position="292"/>
    </location>
</feature>
<evidence type="ECO:0000256" key="1">
    <source>
        <dbReference type="SAM" id="Coils"/>
    </source>
</evidence>
<dbReference type="AlphaFoldDB" id="A0A078AQM2"/>
<evidence type="ECO:0000313" key="4">
    <source>
        <dbReference type="Proteomes" id="UP000039865"/>
    </source>
</evidence>
<feature type="compositionally biased region" description="Polar residues" evidence="2">
    <location>
        <begin position="582"/>
        <end position="610"/>
    </location>
</feature>
<accession>A0A078AQM2</accession>
<sequence length="924" mass="106712">MKKQSSQSSKDLEDNNSESNFLNLCCFEVKEALISLYLSIRLRDESSINDLTDEKFENEREQLRHIDSLEIIEHIKKTIEILIFMDEDEIKKQARKKLKKSASKKNLNDKIAHSEGDSYKQGSQYSIDNRFLNDDPLAMILDEIGSQKSTSNTPLQDSQRTSNSRLPREYEQTMQKYEKEIRDHIGVENQMRVFIENLQNQIEDEVKKAKSQEDKISEIKREKRRLDDLLTIRENELDKLQTVKKEQETKESMISELEKKIKHSEKKHEKQVIKLQAELSKYKQRYDQLLEQQANDLNSMAMLNSFGKQQSNELLRESHGSQKISKLNLPNSLQDTNSKLLTNMNNLATNQSIDSILNTNPASQQNQYTFALGDNDSLEHFQKTQQLSLNNKPKTARQLASNLMQGSQHLNQQQQQIYQIQQKQLQQTFASNEMNALKQEYKRQRNNKELSAEKALIKAIQSQQQFLSQSQNNTVNAQQQMSQQQQQIKNKGKNGSMVEYYPSSQQVQQLIQVQEFQKSQNLDRTLRAGQQLNPQPDEINLLQSRLLEYQNQMIFNQQQLAQQNHQLNQQMSVQSIKRKTSNGRNHSNITNTQQTVGNHVNSRNAAQQSSGEKKHLTNSNHKRSKTSLNFYPTTASTNENKQTNSIATAAMNQQQVEKVSIFDLEKENQTNESKPPQKQVKFVSQLKDDNNAVLRSRDQMKRNNSTDGQGNQINVKVQNSRQNNNTITEQNTQEYIMNQFQSKTLDLREVQSLQQHQNHQQLQQHVQMLQKFSTKNPDFQAVQQLNSARLPIYQQPSQSLTQSIRQKSNENRQNSLNSTATRSANEGSRKKKNSSNNLVSSNNVNANNMTLNQNIMNKSTNQLAHSQSNSNIAAGTYHQGNIQYQNQRHYQVNGQSNSNSVHRVPSKESLHRQAVQFSNQSHAL</sequence>
<dbReference type="OMA" id="GNTGHEN"/>
<feature type="region of interest" description="Disordered" evidence="2">
    <location>
        <begin position="471"/>
        <end position="495"/>
    </location>
</feature>
<gene>
    <name evidence="3" type="primary">Contig498.g551</name>
    <name evidence="3" type="ORF">STYLEM_13802</name>
</gene>
<reference evidence="3 4" key="1">
    <citation type="submission" date="2014-06" db="EMBL/GenBank/DDBJ databases">
        <authorList>
            <person name="Swart Estienne"/>
        </authorList>
    </citation>
    <scope>NUCLEOTIDE SEQUENCE [LARGE SCALE GENOMIC DNA]</scope>
    <source>
        <strain evidence="3 4">130c</strain>
    </source>
</reference>
<feature type="region of interest" description="Disordered" evidence="2">
    <location>
        <begin position="697"/>
        <end position="724"/>
    </location>
</feature>
<feature type="compositionally biased region" description="Polar residues" evidence="2">
    <location>
        <begin position="915"/>
        <end position="924"/>
    </location>
</feature>
<protein>
    <submittedName>
        <fullName evidence="3">Uncharacterized protein</fullName>
    </submittedName>
</protein>
<dbReference type="EMBL" id="CCKQ01013104">
    <property type="protein sequence ID" value="CDW84735.1"/>
    <property type="molecule type" value="Genomic_DNA"/>
</dbReference>
<evidence type="ECO:0000313" key="3">
    <source>
        <dbReference type="EMBL" id="CDW84735.1"/>
    </source>
</evidence>
<feature type="compositionally biased region" description="Low complexity" evidence="2">
    <location>
        <begin position="834"/>
        <end position="845"/>
    </location>
</feature>
<dbReference type="OrthoDB" id="327665at2759"/>
<feature type="compositionally biased region" description="Polar residues" evidence="2">
    <location>
        <begin position="626"/>
        <end position="640"/>
    </location>
</feature>